<dbReference type="AlphaFoldDB" id="A0A348B5U4"/>
<reference evidence="4" key="4">
    <citation type="submission" date="2020-09" db="EMBL/GenBank/DDBJ databases">
        <authorList>
            <person name="Sun Q."/>
            <person name="Ohkuma M."/>
        </authorList>
    </citation>
    <scope>NUCLEOTIDE SEQUENCE</scope>
    <source>
        <strain evidence="4">JCM 31740</strain>
    </source>
</reference>
<dbReference type="EMBL" id="BMQS01000006">
    <property type="protein sequence ID" value="GGT92377.1"/>
    <property type="molecule type" value="Genomic_DNA"/>
</dbReference>
<keyword evidence="1" id="KW-0175">Coiled coil</keyword>
<evidence type="ECO:0000313" key="5">
    <source>
        <dbReference type="Proteomes" id="UP000276741"/>
    </source>
</evidence>
<dbReference type="Proteomes" id="UP000616143">
    <property type="component" value="Unassembled WGS sequence"/>
</dbReference>
<evidence type="ECO:0000256" key="1">
    <source>
        <dbReference type="SAM" id="Coils"/>
    </source>
</evidence>
<dbReference type="RefSeq" id="WP_126450784.1">
    <property type="nucleotide sequence ID" value="NZ_AP018553.1"/>
</dbReference>
<keyword evidence="5" id="KW-1185">Reference proteome</keyword>
<organism evidence="3 5">
    <name type="scientific">Sulfodiicoccus acidiphilus</name>
    <dbReference type="NCBI Taxonomy" id="1670455"/>
    <lineage>
        <taxon>Archaea</taxon>
        <taxon>Thermoproteota</taxon>
        <taxon>Thermoprotei</taxon>
        <taxon>Sulfolobales</taxon>
        <taxon>Sulfolobaceae</taxon>
        <taxon>Sulfodiicoccus</taxon>
    </lineage>
</organism>
<reference evidence="4" key="1">
    <citation type="journal article" date="2014" name="Int. J. Syst. Evol. Microbiol.">
        <title>Complete genome sequence of Corynebacterium casei LMG S-19264T (=DSM 44701T), isolated from a smear-ripened cheese.</title>
        <authorList>
            <consortium name="US DOE Joint Genome Institute (JGI-PGF)"/>
            <person name="Walter F."/>
            <person name="Albersmeier A."/>
            <person name="Kalinowski J."/>
            <person name="Ruckert C."/>
        </authorList>
    </citation>
    <scope>NUCLEOTIDE SEQUENCE</scope>
    <source>
        <strain evidence="4">JCM 31740</strain>
    </source>
</reference>
<dbReference type="EMBL" id="AP018553">
    <property type="protein sequence ID" value="BBD73546.1"/>
    <property type="molecule type" value="Genomic_DNA"/>
</dbReference>
<evidence type="ECO:0000256" key="2">
    <source>
        <dbReference type="SAM" id="MobiDB-lite"/>
    </source>
</evidence>
<dbReference type="Proteomes" id="UP000276741">
    <property type="component" value="Chromosome"/>
</dbReference>
<evidence type="ECO:0000313" key="3">
    <source>
        <dbReference type="EMBL" id="BBD73546.1"/>
    </source>
</evidence>
<feature type="compositionally biased region" description="Polar residues" evidence="2">
    <location>
        <begin position="954"/>
        <end position="981"/>
    </location>
</feature>
<evidence type="ECO:0000313" key="4">
    <source>
        <dbReference type="EMBL" id="GGT92377.1"/>
    </source>
</evidence>
<sequence length="981" mass="108083">MPITLYAIGLGNVGTTILAQFDGGIGIKGSGAKLQAIDMHLSDLPQIERKVGSASSRITFVQLSADEAYFRQDRLRKNTFETPNLAYPPLRRYWDQLTSIIQSLGVGKGVSRYRPLARYYLGVTSDRLVGGVNSAVQEVSRDRPGRLGVFFVLNGGGGFGSGSFLDVSSVVMNALSTSGIPFEYHLVLNLPAGEGNAVTYSKADMPLGDLRDLRAAAAASLVDLLWLSYLTKLNGKYKDRVTENVRNSLHIEDYGLAAVWDGTSESYLILTTYHGPTGSLETKYSYHDVSMAIMLALAKEEFSRTSTGVDMRPHLMKDNGEAMRAGIIRQNLSALLTEYLGRKGWSRTDPDLPNLTSVLAQPVIIPTISAWVGRIPGEKLDAIRRSNEQVKLIQSRLESERPRISDIGKRKSELSSSVDSVNKLKAELSALKEQCSDPSREAICEGMLSATAKLTVDPLRNWISSLSELAGDLAAQRAALLQECKTYVDSGERGEVCLNQLTQLGNVLEQSTTFMTILRGRVIPISDDEVNSMLRDAVPAEGNAPEEVKSKYVSLLVLNKLLLDLGNPKSGALGKLNSEMNNLAEMLSRVRSAADSHKGPLNLWGRLHKRILNEAGDTLQDITQAMKEINKQELFGEAGSFNKWLKSIGEVQSKVFSTLDQRLGTVMNSLGKSEEEYTSVRTTISDLESKLEQATEESRRAVSEGLSELLRDLYTLDMSGLHDDLRRELETYLQDPGNLQALMEQATSGGLGIGDVFEVMRQRKGDDYRQFLNSLAQGMADGVVRKAFATVDEGAVRHYLARLGEDKDINGYYYRPEGFYLVHSRDNLQLARQLRPMLAAKAGVKEESVSLVQVDSSNSLLALVGFYVVPLLLVEEVREQLMPAFFEKVNRVVTGDSPNSRNYVTEERGKLYLSLVQTPSAYDDNTLKKFLKAMRLVLEIQDPQETAPQVAAPQATNVQPQDDSNTSLPVKPTTVNTQEGR</sequence>
<protein>
    <submittedName>
        <fullName evidence="3">Uncharacterized protein</fullName>
    </submittedName>
</protein>
<feature type="region of interest" description="Disordered" evidence="2">
    <location>
        <begin position="945"/>
        <end position="981"/>
    </location>
</feature>
<accession>A0A348B5U4</accession>
<reference evidence="3" key="3">
    <citation type="journal article" date="2019" name="BMC Res. Notes">
        <title>Complete genome sequence of the Sulfodiicoccus acidiphilus strain HS-1T, the first crenarchaeon that lacks polB3, isolated from an acidic hot spring in Ohwaku-dani, Hakone, Japan.</title>
        <authorList>
            <person name="Sakai H.D."/>
            <person name="Kurosawa N."/>
        </authorList>
    </citation>
    <scope>NUCLEOTIDE SEQUENCE</scope>
    <source>
        <strain evidence="3">HS-1</strain>
    </source>
</reference>
<dbReference type="KEGG" id="sacd:HS1genome_1935"/>
<dbReference type="GeneID" id="38667403"/>
<gene>
    <name evidence="4" type="ORF">GCM10007116_07630</name>
    <name evidence="3" type="ORF">HS1genome_1935</name>
</gene>
<proteinExistence type="predicted"/>
<reference evidence="5" key="2">
    <citation type="submission" date="2018-04" db="EMBL/GenBank/DDBJ databases">
        <title>Complete genome sequence of Sulfodiicoccus acidiphilus strain HS-1.</title>
        <authorList>
            <person name="Sakai H.D."/>
            <person name="Kurosawa N."/>
        </authorList>
    </citation>
    <scope>NUCLEOTIDE SEQUENCE [LARGE SCALE GENOMIC DNA]</scope>
    <source>
        <strain evidence="5">HS-1</strain>
    </source>
</reference>
<name>A0A348B5U4_9CREN</name>
<feature type="coiled-coil region" evidence="1">
    <location>
        <begin position="677"/>
        <end position="704"/>
    </location>
</feature>